<dbReference type="EMBL" id="SRMA01025438">
    <property type="protein sequence ID" value="TRY94525.1"/>
    <property type="molecule type" value="Genomic_DNA"/>
</dbReference>
<dbReference type="InterPro" id="IPR033467">
    <property type="entry name" value="Tesmin/TSO1-like_CXC"/>
</dbReference>
<dbReference type="PANTHER" id="PTHR12446">
    <property type="entry name" value="TESMIN/TSO1-RELATED"/>
    <property type="match status" value="1"/>
</dbReference>
<evidence type="ECO:0000256" key="2">
    <source>
        <dbReference type="ARBA" id="ARBA00007267"/>
    </source>
</evidence>
<evidence type="ECO:0000256" key="1">
    <source>
        <dbReference type="ARBA" id="ARBA00004123"/>
    </source>
</evidence>
<feature type="domain" description="CRC" evidence="4">
    <location>
        <begin position="824"/>
        <end position="937"/>
    </location>
</feature>
<comment type="subcellular location">
    <subcellularLocation>
        <location evidence="1">Nucleus</location>
    </subcellularLocation>
</comment>
<evidence type="ECO:0000313" key="5">
    <source>
        <dbReference type="EMBL" id="TRY94525.1"/>
    </source>
</evidence>
<dbReference type="STRING" id="623744.A0A553QX34"/>
<keyword evidence="3" id="KW-0539">Nucleus</keyword>
<sequence>MKCKRITWLESAMVQPHLSRAAGPDVQSGMNNSPRLLTDGTLRAYNCSTLHPFQLELLSTVFDGYSNNIPALDCRLRQEELQIKDPAAGGYWAPQTPHQWGDTDGEELTSSLNLIDLFLAASDLSYSQCFLPGFSFTLRDLPAPNEDKQRSYSSDSTISCGCFLVRHQHGSKLLQLVSSNDSVQLFIGRFILKQRCSVDVSLSLNRIVIFQIQPSNFQSHVLALDTYLLLKGDDSWLDLLQSKVAHSFGCAFWKCMMDAVSPELNSLLPDEIMDTEAIPMEEELPAEHLAPPPQSESNSVPVPMETEVPEIVSMCPVTTSVQVTTTSTVTKYSSNSGAQLVLAPSSNMAVSTTTTTTSTSSSTKTTSAVVTQNLAKISSITLPANQQLIINKVTNSPGADGKLGGATLLKPEGQKLLVAGLSKSGQPIMLTLPHNWNKPAASQGDGRAQPTQIKMVTAVGKPVITVSSASQLVASSAPQPAQQLKTLQITKKPPVSTAGPMITKLILTKALNNKGLSSSASMTPVVTGRVVTPSTPVTPPRAITIGEAISTGPQNPGPNSKVAISPLKSPSKLTVVSVASQSQNSPQKSVTLPLNLALGQQILTVQQSAATSPAKAGSSQSSTQSVKPVQTVAVGGVGASQFKAIIPLTTPPNVQQIQVPGSRFHYVRLVTATTASNTAQTGASTNTNTTLQSAKPVMMNAAVRMSVPFVPAQSVKQVVPKPLTSATQVVTTSQTPQRLIMPATHLPQIQPNLTNLPPGTVIAPAHGSGNMGYAVLPAPYVTQIPQQAFVTLTSGSSFSTASPIQTQARLSLNGLSTSESTSRQRKPCNCTRSQCLKLYCDCFANGEFCSNCNCVNCFNNLDHESERLKAIKACLDRNPVAFKPKIGKGKEGEADRRHSKGCNCKKSGCLKNYCECYEAKIMCSSICKCMGCKNFEESLERKTLMHLADAAEVRVQQQTAAKTKLSSQISDLLTRTTPAITSGGGKLPYTFVTKEVAAATCDCMLEEAEQAELNNQPQALAERLILEEFGRCLRRIISFAGKAKSDCSVSC</sequence>
<comment type="caution">
    <text evidence="5">The sequence shown here is derived from an EMBL/GenBank/DDBJ whole genome shotgun (WGS) entry which is preliminary data.</text>
</comment>
<dbReference type="Proteomes" id="UP000316079">
    <property type="component" value="Unassembled WGS sequence"/>
</dbReference>
<accession>A0A553QX34</accession>
<evidence type="ECO:0000256" key="3">
    <source>
        <dbReference type="ARBA" id="ARBA00023242"/>
    </source>
</evidence>
<reference evidence="5 6" key="1">
    <citation type="journal article" date="2019" name="Sci. Data">
        <title>Hybrid genome assembly and annotation of Danionella translucida.</title>
        <authorList>
            <person name="Kadobianskyi M."/>
            <person name="Schulze L."/>
            <person name="Schuelke M."/>
            <person name="Judkewitz B."/>
        </authorList>
    </citation>
    <scope>NUCLEOTIDE SEQUENCE [LARGE SCALE GENOMIC DNA]</scope>
    <source>
        <strain evidence="5 6">Bolton</strain>
    </source>
</reference>
<dbReference type="Pfam" id="PF03638">
    <property type="entry name" value="TCR"/>
    <property type="match status" value="2"/>
</dbReference>
<dbReference type="GO" id="GO:0006355">
    <property type="term" value="P:regulation of DNA-templated transcription"/>
    <property type="evidence" value="ECO:0007669"/>
    <property type="project" value="TreeGrafter"/>
</dbReference>
<organism evidence="5 6">
    <name type="scientific">Danionella cerebrum</name>
    <dbReference type="NCBI Taxonomy" id="2873325"/>
    <lineage>
        <taxon>Eukaryota</taxon>
        <taxon>Metazoa</taxon>
        <taxon>Chordata</taxon>
        <taxon>Craniata</taxon>
        <taxon>Vertebrata</taxon>
        <taxon>Euteleostomi</taxon>
        <taxon>Actinopterygii</taxon>
        <taxon>Neopterygii</taxon>
        <taxon>Teleostei</taxon>
        <taxon>Ostariophysi</taxon>
        <taxon>Cypriniformes</taxon>
        <taxon>Danionidae</taxon>
        <taxon>Danioninae</taxon>
        <taxon>Danionella</taxon>
    </lineage>
</organism>
<keyword evidence="6" id="KW-1185">Reference proteome</keyword>
<name>A0A553QX34_9TELE</name>
<protein>
    <recommendedName>
        <fullName evidence="4">CRC domain-containing protein</fullName>
    </recommendedName>
</protein>
<dbReference type="AlphaFoldDB" id="A0A553QX34"/>
<gene>
    <name evidence="5" type="ORF">DNTS_027866</name>
</gene>
<evidence type="ECO:0000313" key="6">
    <source>
        <dbReference type="Proteomes" id="UP000316079"/>
    </source>
</evidence>
<evidence type="ECO:0000259" key="4">
    <source>
        <dbReference type="PROSITE" id="PS51634"/>
    </source>
</evidence>
<dbReference type="GO" id="GO:0005634">
    <property type="term" value="C:nucleus"/>
    <property type="evidence" value="ECO:0007669"/>
    <property type="project" value="UniProtKB-SubCell"/>
</dbReference>
<dbReference type="PROSITE" id="PS51634">
    <property type="entry name" value="CRC"/>
    <property type="match status" value="1"/>
</dbReference>
<dbReference type="InterPro" id="IPR005172">
    <property type="entry name" value="CRC"/>
</dbReference>
<dbReference type="PANTHER" id="PTHR12446:SF34">
    <property type="entry name" value="PROTEIN LIN-54 HOMOLOG"/>
    <property type="match status" value="1"/>
</dbReference>
<dbReference type="OrthoDB" id="6283463at2759"/>
<dbReference type="InterPro" id="IPR028307">
    <property type="entry name" value="Lin-54_fam"/>
</dbReference>
<dbReference type="SMART" id="SM01114">
    <property type="entry name" value="CXC"/>
    <property type="match status" value="2"/>
</dbReference>
<comment type="similarity">
    <text evidence="2">Belongs to the lin-54 family.</text>
</comment>
<proteinExistence type="inferred from homology"/>